<dbReference type="GeneID" id="115629091"/>
<protein>
    <submittedName>
        <fullName evidence="3">Uncharacterized protein LOC115629091</fullName>
    </submittedName>
</protein>
<sequence length="82" mass="9568">MANSFACSCVVECKAMQLVVDLLIICMLPTMLLARLKEPRHVAAHDGFHNIKHEPRWAHWNERVKAHHLRKERQNREGRTST</sequence>
<organism evidence="2 3">
    <name type="scientific">Drosophila lebanonensis</name>
    <name type="common">Fruit fly</name>
    <name type="synonym">Scaptodrosophila lebanonensis</name>
    <dbReference type="NCBI Taxonomy" id="7225"/>
    <lineage>
        <taxon>Eukaryota</taxon>
        <taxon>Metazoa</taxon>
        <taxon>Ecdysozoa</taxon>
        <taxon>Arthropoda</taxon>
        <taxon>Hexapoda</taxon>
        <taxon>Insecta</taxon>
        <taxon>Pterygota</taxon>
        <taxon>Neoptera</taxon>
        <taxon>Endopterygota</taxon>
        <taxon>Diptera</taxon>
        <taxon>Brachycera</taxon>
        <taxon>Muscomorpha</taxon>
        <taxon>Ephydroidea</taxon>
        <taxon>Drosophilidae</taxon>
        <taxon>Scaptodrosophila</taxon>
    </lineage>
</organism>
<keyword evidence="1" id="KW-1133">Transmembrane helix</keyword>
<evidence type="ECO:0000256" key="1">
    <source>
        <dbReference type="SAM" id="Phobius"/>
    </source>
</evidence>
<keyword evidence="1" id="KW-0472">Membrane</keyword>
<name>A0A6J2TYU4_DROLE</name>
<gene>
    <name evidence="3" type="primary">LOC115629091</name>
</gene>
<keyword evidence="1" id="KW-0812">Transmembrane</keyword>
<evidence type="ECO:0000313" key="2">
    <source>
        <dbReference type="Proteomes" id="UP000504634"/>
    </source>
</evidence>
<feature type="transmembrane region" description="Helical" evidence="1">
    <location>
        <begin position="15"/>
        <end position="34"/>
    </location>
</feature>
<accession>A0A6J2TYU4</accession>
<proteinExistence type="predicted"/>
<evidence type="ECO:0000313" key="3">
    <source>
        <dbReference type="RefSeq" id="XP_030381264.1"/>
    </source>
</evidence>
<reference evidence="3" key="1">
    <citation type="submission" date="2025-08" db="UniProtKB">
        <authorList>
            <consortium name="RefSeq"/>
        </authorList>
    </citation>
    <scope>IDENTIFICATION</scope>
    <source>
        <strain evidence="3">11010-0011.00</strain>
        <tissue evidence="3">Whole body</tissue>
    </source>
</reference>
<keyword evidence="2" id="KW-1185">Reference proteome</keyword>
<dbReference type="Proteomes" id="UP000504634">
    <property type="component" value="Unplaced"/>
</dbReference>
<dbReference type="AlphaFoldDB" id="A0A6J2TYU4"/>
<dbReference type="OrthoDB" id="7858751at2759"/>
<dbReference type="RefSeq" id="XP_030381264.1">
    <property type="nucleotide sequence ID" value="XM_030525404.1"/>
</dbReference>